<keyword evidence="2" id="KW-0446">Lipid-binding</keyword>
<dbReference type="Pfam" id="PF00887">
    <property type="entry name" value="ACBP"/>
    <property type="match status" value="1"/>
</dbReference>
<dbReference type="GO" id="GO:0006631">
    <property type="term" value="P:fatty acid metabolic process"/>
    <property type="evidence" value="ECO:0007669"/>
    <property type="project" value="TreeGrafter"/>
</dbReference>
<evidence type="ECO:0000256" key="1">
    <source>
        <dbReference type="ARBA" id="ARBA00005567"/>
    </source>
</evidence>
<keyword evidence="3" id="KW-0175">Coiled coil</keyword>
<dbReference type="AlphaFoldDB" id="A0AAD5XN29"/>
<dbReference type="GO" id="GO:0000062">
    <property type="term" value="F:fatty-acyl-CoA binding"/>
    <property type="evidence" value="ECO:0007669"/>
    <property type="project" value="InterPro"/>
</dbReference>
<evidence type="ECO:0000256" key="3">
    <source>
        <dbReference type="SAM" id="Coils"/>
    </source>
</evidence>
<feature type="domain" description="ACB" evidence="5">
    <location>
        <begin position="11"/>
        <end position="101"/>
    </location>
</feature>
<dbReference type="Proteomes" id="UP001212152">
    <property type="component" value="Unassembled WGS sequence"/>
</dbReference>
<evidence type="ECO:0000256" key="2">
    <source>
        <dbReference type="ARBA" id="ARBA00023121"/>
    </source>
</evidence>
<evidence type="ECO:0000259" key="5">
    <source>
        <dbReference type="PROSITE" id="PS51228"/>
    </source>
</evidence>
<dbReference type="Gene3D" id="1.20.80.10">
    <property type="match status" value="1"/>
</dbReference>
<dbReference type="PROSITE" id="PS00880">
    <property type="entry name" value="ACB_1"/>
    <property type="match status" value="1"/>
</dbReference>
<dbReference type="InterPro" id="IPR000582">
    <property type="entry name" value="Acyl-CoA-binding_protein"/>
</dbReference>
<name>A0AAD5XN29_9FUNG</name>
<protein>
    <recommendedName>
        <fullName evidence="5">ACB domain-containing protein</fullName>
    </recommendedName>
</protein>
<reference evidence="6" key="1">
    <citation type="submission" date="2020-05" db="EMBL/GenBank/DDBJ databases">
        <title>Phylogenomic resolution of chytrid fungi.</title>
        <authorList>
            <person name="Stajich J.E."/>
            <person name="Amses K."/>
            <person name="Simmons R."/>
            <person name="Seto K."/>
            <person name="Myers J."/>
            <person name="Bonds A."/>
            <person name="Quandt C.A."/>
            <person name="Barry K."/>
            <person name="Liu P."/>
            <person name="Grigoriev I."/>
            <person name="Longcore J.E."/>
            <person name="James T.Y."/>
        </authorList>
    </citation>
    <scope>NUCLEOTIDE SEQUENCE</scope>
    <source>
        <strain evidence="6">JEL0379</strain>
    </source>
</reference>
<dbReference type="PROSITE" id="PS51228">
    <property type="entry name" value="ACB_2"/>
    <property type="match status" value="1"/>
</dbReference>
<sequence>MADDDDASLRLEERFSRALGVLQSLGPEELGMVPSNDEKLQFYGLYKQATVGSCATPRPSMWDVVGRSKWDAWNKVRSMSQPEAKEAYVDACAKFLQRFPDRPLAAEVIEYFELSRQGLAGTITDSDDEFSERDVDEVAVDMDEPVDVAGNRDASLAIEHKRFSQNNIHNPYSPPHAASLSPPPHQQFPSASSPPPLSPQPTHHHHHHHHTSSSSSGGRDAAAAVVASEASSSSSHLLDGLIERIRDLEAEVSVLQTDVATQQQMTTVRRNAAYNNGPQAVMTQVWRAAKLVLPTTLWNFACVLVAMLFFEEEEEEEKEEEEEEEEKEEEEGEVAAI</sequence>
<comment type="caution">
    <text evidence="6">The sequence shown here is derived from an EMBL/GenBank/DDBJ whole genome shotgun (WGS) entry which is preliminary data.</text>
</comment>
<dbReference type="PANTHER" id="PTHR23310:SF62">
    <property type="entry name" value="ACYL-COA BINDING PROTEIN 1, ISOFORM A"/>
    <property type="match status" value="1"/>
</dbReference>
<dbReference type="PANTHER" id="PTHR23310">
    <property type="entry name" value="ACYL-COA-BINDING PROTEIN, ACBP"/>
    <property type="match status" value="1"/>
</dbReference>
<dbReference type="InterPro" id="IPR035984">
    <property type="entry name" value="Acyl-CoA-binding_sf"/>
</dbReference>
<proteinExistence type="inferred from homology"/>
<accession>A0AAD5XN29</accession>
<evidence type="ECO:0000313" key="6">
    <source>
        <dbReference type="EMBL" id="KAJ3174665.1"/>
    </source>
</evidence>
<feature type="compositionally biased region" description="Low complexity" evidence="4">
    <location>
        <begin position="212"/>
        <end position="230"/>
    </location>
</feature>
<evidence type="ECO:0000313" key="7">
    <source>
        <dbReference type="Proteomes" id="UP001212152"/>
    </source>
</evidence>
<dbReference type="InterPro" id="IPR014352">
    <property type="entry name" value="FERM/acyl-CoA-bd_prot_sf"/>
</dbReference>
<comment type="similarity">
    <text evidence="1">Belongs to the ACBP family.</text>
</comment>
<keyword evidence="7" id="KW-1185">Reference proteome</keyword>
<feature type="compositionally biased region" description="Basic residues" evidence="4">
    <location>
        <begin position="202"/>
        <end position="211"/>
    </location>
</feature>
<dbReference type="SUPFAM" id="SSF47027">
    <property type="entry name" value="Acyl-CoA binding protein"/>
    <property type="match status" value="1"/>
</dbReference>
<feature type="region of interest" description="Disordered" evidence="4">
    <location>
        <begin position="166"/>
        <end position="230"/>
    </location>
</feature>
<dbReference type="EMBL" id="JADGJQ010000062">
    <property type="protein sequence ID" value="KAJ3174665.1"/>
    <property type="molecule type" value="Genomic_DNA"/>
</dbReference>
<evidence type="ECO:0000256" key="4">
    <source>
        <dbReference type="SAM" id="MobiDB-lite"/>
    </source>
</evidence>
<organism evidence="6 7">
    <name type="scientific">Geranomyces variabilis</name>
    <dbReference type="NCBI Taxonomy" id="109894"/>
    <lineage>
        <taxon>Eukaryota</taxon>
        <taxon>Fungi</taxon>
        <taxon>Fungi incertae sedis</taxon>
        <taxon>Chytridiomycota</taxon>
        <taxon>Chytridiomycota incertae sedis</taxon>
        <taxon>Chytridiomycetes</taxon>
        <taxon>Spizellomycetales</taxon>
        <taxon>Powellomycetaceae</taxon>
        <taxon>Geranomyces</taxon>
    </lineage>
</organism>
<gene>
    <name evidence="6" type="ORF">HDU87_007037</name>
</gene>
<feature type="coiled-coil region" evidence="3">
    <location>
        <begin position="238"/>
        <end position="265"/>
    </location>
</feature>
<feature type="compositionally biased region" description="Pro residues" evidence="4">
    <location>
        <begin position="181"/>
        <end position="199"/>
    </location>
</feature>
<dbReference type="PRINTS" id="PR00689">
    <property type="entry name" value="ACOABINDINGP"/>
</dbReference>
<dbReference type="InterPro" id="IPR022408">
    <property type="entry name" value="Acyl-CoA-binding_prot_CS"/>
</dbReference>
<feature type="region of interest" description="Disordered" evidence="4">
    <location>
        <begin position="312"/>
        <end position="337"/>
    </location>
</feature>